<dbReference type="EMBL" id="JAIWYP010000015">
    <property type="protein sequence ID" value="KAH3701683.1"/>
    <property type="molecule type" value="Genomic_DNA"/>
</dbReference>
<keyword evidence="2" id="KW-1185">Reference proteome</keyword>
<protein>
    <submittedName>
        <fullName evidence="1">Uncharacterized protein</fullName>
    </submittedName>
</protein>
<evidence type="ECO:0000313" key="1">
    <source>
        <dbReference type="EMBL" id="KAH3701683.1"/>
    </source>
</evidence>
<evidence type="ECO:0000313" key="2">
    <source>
        <dbReference type="Proteomes" id="UP000828390"/>
    </source>
</evidence>
<organism evidence="1 2">
    <name type="scientific">Dreissena polymorpha</name>
    <name type="common">Zebra mussel</name>
    <name type="synonym">Mytilus polymorpha</name>
    <dbReference type="NCBI Taxonomy" id="45954"/>
    <lineage>
        <taxon>Eukaryota</taxon>
        <taxon>Metazoa</taxon>
        <taxon>Spiralia</taxon>
        <taxon>Lophotrochozoa</taxon>
        <taxon>Mollusca</taxon>
        <taxon>Bivalvia</taxon>
        <taxon>Autobranchia</taxon>
        <taxon>Heteroconchia</taxon>
        <taxon>Euheterodonta</taxon>
        <taxon>Imparidentia</taxon>
        <taxon>Neoheterodontei</taxon>
        <taxon>Myida</taxon>
        <taxon>Dreissenoidea</taxon>
        <taxon>Dreissenidae</taxon>
        <taxon>Dreissena</taxon>
    </lineage>
</organism>
<sequence>MNKAIVAEFDYEGATGGLSGSKCRNVYFKLVTGDSARYRRHPVPEYTAPRFNVSCERRVSSDLWIVKPLRVARSIDLMASEFRLKLVTTTPYISAEIRSIRRLTR</sequence>
<reference evidence="1" key="2">
    <citation type="submission" date="2020-11" db="EMBL/GenBank/DDBJ databases">
        <authorList>
            <person name="McCartney M.A."/>
            <person name="Auch B."/>
            <person name="Kono T."/>
            <person name="Mallez S."/>
            <person name="Becker A."/>
            <person name="Gohl D.M."/>
            <person name="Silverstein K.A.T."/>
            <person name="Koren S."/>
            <person name="Bechman K.B."/>
            <person name="Herman A."/>
            <person name="Abrahante J.E."/>
            <person name="Garbe J."/>
        </authorList>
    </citation>
    <scope>NUCLEOTIDE SEQUENCE</scope>
    <source>
        <strain evidence="1">Duluth1</strain>
        <tissue evidence="1">Whole animal</tissue>
    </source>
</reference>
<comment type="caution">
    <text evidence="1">The sequence shown here is derived from an EMBL/GenBank/DDBJ whole genome shotgun (WGS) entry which is preliminary data.</text>
</comment>
<proteinExistence type="predicted"/>
<dbReference type="Proteomes" id="UP000828390">
    <property type="component" value="Unassembled WGS sequence"/>
</dbReference>
<reference evidence="1" key="1">
    <citation type="journal article" date="2019" name="bioRxiv">
        <title>The Genome of the Zebra Mussel, Dreissena polymorpha: A Resource for Invasive Species Research.</title>
        <authorList>
            <person name="McCartney M.A."/>
            <person name="Auch B."/>
            <person name="Kono T."/>
            <person name="Mallez S."/>
            <person name="Zhang Y."/>
            <person name="Obille A."/>
            <person name="Becker A."/>
            <person name="Abrahante J.E."/>
            <person name="Garbe J."/>
            <person name="Badalamenti J.P."/>
            <person name="Herman A."/>
            <person name="Mangelson H."/>
            <person name="Liachko I."/>
            <person name="Sullivan S."/>
            <person name="Sone E.D."/>
            <person name="Koren S."/>
            <person name="Silverstein K.A.T."/>
            <person name="Beckman K.B."/>
            <person name="Gohl D.M."/>
        </authorList>
    </citation>
    <scope>NUCLEOTIDE SEQUENCE</scope>
    <source>
        <strain evidence="1">Duluth1</strain>
        <tissue evidence="1">Whole animal</tissue>
    </source>
</reference>
<dbReference type="AlphaFoldDB" id="A0A9D3YP34"/>
<accession>A0A9D3YP34</accession>
<gene>
    <name evidence="1" type="ORF">DPMN_076675</name>
</gene>
<name>A0A9D3YP34_DREPO</name>